<feature type="compositionally biased region" description="Basic and acidic residues" evidence="1">
    <location>
        <begin position="366"/>
        <end position="378"/>
    </location>
</feature>
<evidence type="ECO:0000256" key="1">
    <source>
        <dbReference type="SAM" id="MobiDB-lite"/>
    </source>
</evidence>
<feature type="compositionally biased region" description="Acidic residues" evidence="1">
    <location>
        <begin position="58"/>
        <end position="71"/>
    </location>
</feature>
<keyword evidence="3" id="KW-1185">Reference proteome</keyword>
<name>A0A261EZ58_9BIFI</name>
<feature type="compositionally biased region" description="Polar residues" evidence="1">
    <location>
        <begin position="47"/>
        <end position="56"/>
    </location>
</feature>
<evidence type="ECO:0000313" key="2">
    <source>
        <dbReference type="EMBL" id="OZG52159.1"/>
    </source>
</evidence>
<sequence>MATAFSTIPIVDTTSITDAAAAPTAAPSTTATSTSAASPATPTASTGVSIVETTATPDFDDIDLPPLDDDDGGSHGCEWEFDNCYEEGTYSLAPYLDTATGQPEQYRLCLRHYVVWLERIADILGQSICRREHVPQSVLQEQVLDAIKDWKHPAGAPLEEVPFPTVLYRRYGNRTVDINPYCSEMIDGGAAEAGTASADAAEAGAAPAGADTDVEATDATDANSDTSTSSDTTDATATSFDDLETVNPNRRMGYNEAVFAAVTRKIDEFTARRGITVTASAHFDTHTRTRNLRWYSSLYELIQSAVLEGTHSTKQALEAIEALDIDAMVNAIADARDDSLRQSPIPGGTDELMRYIKHEVWRLEKEKRQRARAEREMQDAASGEDADDDSTVSGDAGASDSDGASGNADGDA</sequence>
<feature type="region of interest" description="Disordered" evidence="1">
    <location>
        <begin position="28"/>
        <end position="75"/>
    </location>
</feature>
<dbReference type="RefSeq" id="WP_094660538.1">
    <property type="nucleotide sequence ID" value="NZ_MWWR01000005.1"/>
</dbReference>
<accession>A0A261EZ58</accession>
<feature type="region of interest" description="Disordered" evidence="1">
    <location>
        <begin position="201"/>
        <end position="247"/>
    </location>
</feature>
<reference evidence="2 3" key="1">
    <citation type="journal article" date="2017" name="BMC Genomics">
        <title>Comparative genomic and phylogenomic analyses of the Bifidobacteriaceae family.</title>
        <authorList>
            <person name="Lugli G.A."/>
            <person name="Milani C."/>
            <person name="Turroni F."/>
            <person name="Duranti S."/>
            <person name="Mancabelli L."/>
            <person name="Mangifesta M."/>
            <person name="Ferrario C."/>
            <person name="Modesto M."/>
            <person name="Mattarelli P."/>
            <person name="Jiri K."/>
            <person name="van Sinderen D."/>
            <person name="Ventura M."/>
        </authorList>
    </citation>
    <scope>NUCLEOTIDE SEQUENCE [LARGE SCALE GENOMIC DNA]</scope>
    <source>
        <strain evidence="2 3">DSM 24742</strain>
    </source>
</reference>
<evidence type="ECO:0000313" key="3">
    <source>
        <dbReference type="Proteomes" id="UP000216725"/>
    </source>
</evidence>
<comment type="caution">
    <text evidence="2">The sequence shown here is derived from an EMBL/GenBank/DDBJ whole genome shotgun (WGS) entry which is preliminary data.</text>
</comment>
<organism evidence="2 3">
    <name type="scientific">Pseudoscardovia radai</name>
    <dbReference type="NCBI Taxonomy" id="987066"/>
    <lineage>
        <taxon>Bacteria</taxon>
        <taxon>Bacillati</taxon>
        <taxon>Actinomycetota</taxon>
        <taxon>Actinomycetes</taxon>
        <taxon>Bifidobacteriales</taxon>
        <taxon>Bifidobacteriaceae</taxon>
        <taxon>Pseudoscardovia</taxon>
    </lineage>
</organism>
<dbReference type="AlphaFoldDB" id="A0A261EZ58"/>
<proteinExistence type="predicted"/>
<dbReference type="Proteomes" id="UP000216725">
    <property type="component" value="Unassembled WGS sequence"/>
</dbReference>
<dbReference type="EMBL" id="MWWR01000005">
    <property type="protein sequence ID" value="OZG52159.1"/>
    <property type="molecule type" value="Genomic_DNA"/>
</dbReference>
<protein>
    <submittedName>
        <fullName evidence="2">Uncharacterized protein</fullName>
    </submittedName>
</protein>
<feature type="compositionally biased region" description="Low complexity" evidence="1">
    <location>
        <begin position="219"/>
        <end position="239"/>
    </location>
</feature>
<feature type="compositionally biased region" description="Low complexity" evidence="1">
    <location>
        <begin position="28"/>
        <end position="46"/>
    </location>
</feature>
<feature type="compositionally biased region" description="Low complexity" evidence="1">
    <location>
        <begin position="201"/>
        <end position="211"/>
    </location>
</feature>
<feature type="compositionally biased region" description="Low complexity" evidence="1">
    <location>
        <begin position="391"/>
        <end position="412"/>
    </location>
</feature>
<feature type="region of interest" description="Disordered" evidence="1">
    <location>
        <begin position="366"/>
        <end position="412"/>
    </location>
</feature>
<gene>
    <name evidence="2" type="ORF">PSRA_0709</name>
</gene>